<feature type="region of interest" description="Disordered" evidence="21">
    <location>
        <begin position="1777"/>
        <end position="1797"/>
    </location>
</feature>
<evidence type="ECO:0000256" key="19">
    <source>
        <dbReference type="ARBA" id="ARBA00079437"/>
    </source>
</evidence>
<feature type="region of interest" description="Disordered" evidence="21">
    <location>
        <begin position="1529"/>
        <end position="1549"/>
    </location>
</feature>
<dbReference type="SUPFAM" id="SSF90209">
    <property type="entry name" value="Ran binding protein zinc finger-like"/>
    <property type="match status" value="1"/>
</dbReference>
<dbReference type="InterPro" id="IPR036443">
    <property type="entry name" value="Znf_RanBP2_sf"/>
</dbReference>
<evidence type="ECO:0000256" key="4">
    <source>
        <dbReference type="ARBA" id="ARBA00022448"/>
    </source>
</evidence>
<dbReference type="GO" id="GO:0008139">
    <property type="term" value="F:nuclear localization sequence binding"/>
    <property type="evidence" value="ECO:0007669"/>
    <property type="project" value="TreeGrafter"/>
</dbReference>
<evidence type="ECO:0000256" key="13">
    <source>
        <dbReference type="ARBA" id="ARBA00023132"/>
    </source>
</evidence>
<feature type="domain" description="RanBP2-type" evidence="23">
    <location>
        <begin position="988"/>
        <end position="1017"/>
    </location>
</feature>
<feature type="compositionally biased region" description="Low complexity" evidence="21">
    <location>
        <begin position="586"/>
        <end position="604"/>
    </location>
</feature>
<feature type="compositionally biased region" description="Low complexity" evidence="21">
    <location>
        <begin position="729"/>
        <end position="738"/>
    </location>
</feature>
<feature type="compositionally biased region" description="Low complexity" evidence="21">
    <location>
        <begin position="1147"/>
        <end position="1165"/>
    </location>
</feature>
<keyword evidence="24" id="KW-1185">Reference proteome</keyword>
<keyword evidence="14 22" id="KW-0472">Membrane</keyword>
<feature type="region of interest" description="Disordered" evidence="21">
    <location>
        <begin position="1144"/>
        <end position="1250"/>
    </location>
</feature>
<sequence length="2078" mass="218039">MLRQNRQPVTPLASTDAPAEVVEHIQNSESAAKQAVKPQTGTGDGRHSPPWRLRQLAKVDAELWPDAQLLLLIMLDSVIRFWNRIGRSTRRSLGYIASSSVLLVFLLLRIISILFDLRRSAEAWGTQITWTAVRLPVALGDEWALQLGPLLQGLRPDARSLLKRPLGAAPKPVGQQAFDETPGCASVFAGKGVAALSAGQALFEKRHARTGADVTYMHQQIIVEQPVDDVGGQEEVGHGQHLHGAVYFEVRASQVAPTDLHAEVVDFGKVDVVERHLVAGNERPVNEQSGPVHDLHRNVERGADSDELVASDWQHLSVSSMKAFVFGCLFSSIRNVKLLLKSNPLVSFTHILDVRPSILAPSSVQVTPVCWTTFFWPPSLHTRFSSCSPLPPSHTAAKCRLAVGTSSSESTTSSHELASSDGPSAGLLRLSRWQTLLKRNSEQVSFREFHWATDVPGRVCRRLKNTHCRMETAGLGRVHSDRDLLRQLTSSIIRIFSGTSRLCSRIDPTSNDKFVAVFVTANIMKRLTSFLVPSFVSNALTPNRRGEGVSASATGQTDGNHPATSQQQQQPQQQSDSTAESAIGISPRQSSPQQQQQQSASQQQARRRRGLGGTATDDVMTGPANRPSSNNNCSHLWSSATVSSNVERGKRRHHDDEFSLNLGNSAKRSRTMAMLGSSPSSSSTSLFYPGRTGYGGRFNAQAAAAHPGRSVRVTPLQLETQSDRFSNLQQQQQQQQQQPHLVTPTAKKILDALDRLSTPLTDARRIPSTPYSGSSLNNNHENNATTNSSSSNAVFAPPYRIAYRRRFQAGGGVGTPPSRGQHQQPAPASIASDNYRTAGLDSRQKQQSQQQQQQPLILDDEAMQFQFSVPIFRGKSSTTASATTSSSSASTGWQCLSCMVTNQPGVKTCTSCTVKSKKQLSASSAVSAVAPSTSAAASTDWRCSTCMCTSPASSQVCVVCQEKRPSLSGSAAVPAASVSAPATAAANAAGEWRCDTCMCTSPASSQVCVVCQEKRPSSSSTGTATMTSTAAKASSTASAETGTGEWRCNTCMCTSPASSQVCVVCQEKRPLSSAVTAPVSAQSSGGMTKRPSFIDRGPATVPIFSMFSQQHQQHQQSSASSKWQCDTCLVENVVSVSRCVACESPRPGAVSKPSSAAASGSDAGPKISFGAPSSGATSDAGPKISFGAPSSGTASDAGPKISFGAPSSGTASDAGPKISFGAPSSGTKSDAGPKISFGAPSSGTTSDSGPNISFGASSAASAAQSDAGPKINFGASSVASAAQIDAGPKINFGASSVASAAQSDAGPKINFRASTVASAAQSDAGPKINFGASSVGSASQSDSGPKISFGASSVASAAQSDSGPKISFGASSVASAAQSDAGPKINLGASSGALAVQSDAGPKISLGAPSSHCSCFIFSCRKRCRTKSWLRIVWQFSIQRWWSEAQFYSFIIGSGASADFWRRRICGTSRHHRRLRRCPASSRDSKRKLNLDSSTTTSVKPSMNFNFSAGPAATAAATTAAPFAFGASAPAAPAPDQPSNKLSKLSDSSAPSQLTAPAFNFGAGGGSNGASLFGGANGANSAPGAAAPPPGLFGSKLAPAQASQPVVDLDAEPKPSAASSTFVFGANQPSGAASTFVFGAARPAATQQQQQPSQQLLHAGQPANLPPDATGNPFNAQSAPEREPVAAASPAAAACDPCDGAGLCRPCRRGVRFCAAGAAPGAAAGAACGAIGALVYTPACGTGCACLRDACPCDCDGLCGRGRDLADGRSAEQRRCVSNLATSQSSSGSRRRLQPRRWNPLRLPFKTGYHANQLGNRGAQIGVDQHSVDQMTAGLLHAAAQPCRVSPNGPESGRLHGEHAHRARLHHADHIRHADAVQIAVELARLQEVAAFPNAALKLLRSGRGSWLIDAVSLILAPLPCGVQQSRSEPGRVGLDQTNPQFVSPNSGRSNQYEWPSPERLRLQQRLRLKKSSSVPPFLTTRRSDAMPLSTVACLRIDYVDDEPDDLADKSAGAYRSDAESFQWQASLTAPAAAARAGIHCRLGCVGRGHRQHQLPSALKIRRRKNADQASGRLLPLL</sequence>
<feature type="compositionally biased region" description="Polar residues" evidence="21">
    <location>
        <begin position="818"/>
        <end position="828"/>
    </location>
</feature>
<evidence type="ECO:0000256" key="22">
    <source>
        <dbReference type="SAM" id="Phobius"/>
    </source>
</evidence>
<accession>A0A1I8I5Y8</accession>
<evidence type="ECO:0000256" key="21">
    <source>
        <dbReference type="SAM" id="MobiDB-lite"/>
    </source>
</evidence>
<keyword evidence="9" id="KW-0862">Zinc</keyword>
<name>A0A1I8I5Y8_9PLAT</name>
<evidence type="ECO:0000256" key="18">
    <source>
        <dbReference type="ARBA" id="ARBA00078197"/>
    </source>
</evidence>
<feature type="compositionally biased region" description="Low complexity" evidence="21">
    <location>
        <begin position="772"/>
        <end position="792"/>
    </location>
</feature>
<feature type="domain" description="RanBP2-type" evidence="23">
    <location>
        <begin position="1042"/>
        <end position="1071"/>
    </location>
</feature>
<reference evidence="25" key="1">
    <citation type="submission" date="2016-11" db="UniProtKB">
        <authorList>
            <consortium name="WormBaseParasite"/>
        </authorList>
    </citation>
    <scope>IDENTIFICATION</scope>
</reference>
<keyword evidence="22" id="KW-1133">Transmembrane helix</keyword>
<feature type="compositionally biased region" description="Polar residues" evidence="21">
    <location>
        <begin position="1537"/>
        <end position="1549"/>
    </location>
</feature>
<evidence type="ECO:0000256" key="6">
    <source>
        <dbReference type="ARBA" id="ARBA00022737"/>
    </source>
</evidence>
<feature type="compositionally biased region" description="Polar residues" evidence="21">
    <location>
        <begin position="29"/>
        <end position="41"/>
    </location>
</feature>
<evidence type="ECO:0000256" key="1">
    <source>
        <dbReference type="ARBA" id="ARBA00001947"/>
    </source>
</evidence>
<dbReference type="PANTHER" id="PTHR23193:SF23">
    <property type="entry name" value="NUCLEAR PORE COMPLEX PROTEIN NUP153"/>
    <property type="match status" value="1"/>
</dbReference>
<dbReference type="PANTHER" id="PTHR23193">
    <property type="entry name" value="NUCLEAR PORE COMPLEX PROTEIN NUP"/>
    <property type="match status" value="1"/>
</dbReference>
<evidence type="ECO:0000256" key="11">
    <source>
        <dbReference type="ARBA" id="ARBA00023010"/>
    </source>
</evidence>
<dbReference type="SMART" id="SM00547">
    <property type="entry name" value="ZnF_RBZ"/>
    <property type="match status" value="5"/>
</dbReference>
<keyword evidence="4" id="KW-0813">Transport</keyword>
<comment type="similarity">
    <text evidence="16">Belongs to the NUP153 family.</text>
</comment>
<evidence type="ECO:0000256" key="5">
    <source>
        <dbReference type="ARBA" id="ARBA00022723"/>
    </source>
</evidence>
<dbReference type="GO" id="GO:0017056">
    <property type="term" value="F:structural constituent of nuclear pore"/>
    <property type="evidence" value="ECO:0007669"/>
    <property type="project" value="TreeGrafter"/>
</dbReference>
<keyword evidence="11" id="KW-0811">Translocation</keyword>
<keyword evidence="8" id="KW-0509">mRNA transport</keyword>
<dbReference type="InterPro" id="IPR001876">
    <property type="entry name" value="Znf_RanBP2"/>
</dbReference>
<dbReference type="GO" id="GO:0006405">
    <property type="term" value="P:RNA export from nucleus"/>
    <property type="evidence" value="ECO:0007669"/>
    <property type="project" value="TreeGrafter"/>
</dbReference>
<evidence type="ECO:0000256" key="14">
    <source>
        <dbReference type="ARBA" id="ARBA00023136"/>
    </source>
</evidence>
<dbReference type="GO" id="GO:0031965">
    <property type="term" value="C:nuclear membrane"/>
    <property type="evidence" value="ECO:0007669"/>
    <property type="project" value="UniProtKB-SubCell"/>
</dbReference>
<evidence type="ECO:0000256" key="17">
    <source>
        <dbReference type="ARBA" id="ARBA00068609"/>
    </source>
</evidence>
<organism evidence="24 25">
    <name type="scientific">Macrostomum lignano</name>
    <dbReference type="NCBI Taxonomy" id="282301"/>
    <lineage>
        <taxon>Eukaryota</taxon>
        <taxon>Metazoa</taxon>
        <taxon>Spiralia</taxon>
        <taxon>Lophotrochozoa</taxon>
        <taxon>Platyhelminthes</taxon>
        <taxon>Rhabditophora</taxon>
        <taxon>Macrostomorpha</taxon>
        <taxon>Macrostomida</taxon>
        <taxon>Macrostomidae</taxon>
        <taxon>Macrostomum</taxon>
    </lineage>
</organism>
<feature type="region of interest" description="Disordered" evidence="21">
    <location>
        <begin position="723"/>
        <end position="742"/>
    </location>
</feature>
<feature type="region of interest" description="Disordered" evidence="21">
    <location>
        <begin position="29"/>
        <end position="50"/>
    </location>
</feature>
<keyword evidence="12" id="KW-0238">DNA-binding</keyword>
<feature type="compositionally biased region" description="Polar residues" evidence="21">
    <location>
        <begin position="1936"/>
        <end position="1954"/>
    </location>
</feature>
<dbReference type="Proteomes" id="UP000095280">
    <property type="component" value="Unplaced"/>
</dbReference>
<comment type="cofactor">
    <cofactor evidence="1">
        <name>Zn(2+)</name>
        <dbReference type="ChEBI" id="CHEBI:29105"/>
    </cofactor>
</comment>
<dbReference type="GO" id="GO:0006606">
    <property type="term" value="P:protein import into nucleus"/>
    <property type="evidence" value="ECO:0007669"/>
    <property type="project" value="TreeGrafter"/>
</dbReference>
<dbReference type="GO" id="GO:0005643">
    <property type="term" value="C:nuclear pore"/>
    <property type="evidence" value="ECO:0007669"/>
    <property type="project" value="UniProtKB-SubCell"/>
</dbReference>
<evidence type="ECO:0000256" key="7">
    <source>
        <dbReference type="ARBA" id="ARBA00022771"/>
    </source>
</evidence>
<evidence type="ECO:0000256" key="8">
    <source>
        <dbReference type="ARBA" id="ARBA00022816"/>
    </source>
</evidence>
<keyword evidence="13" id="KW-0906">Nuclear pore complex</keyword>
<dbReference type="InterPro" id="IPR026054">
    <property type="entry name" value="Nucleoporin"/>
</dbReference>
<dbReference type="FunFam" id="4.10.1060.10:FF:000001">
    <property type="entry name" value="Nuclear pore complex protein Nup153"/>
    <property type="match status" value="1"/>
</dbReference>
<feature type="region of interest" description="Disordered" evidence="21">
    <location>
        <begin position="542"/>
        <end position="664"/>
    </location>
</feature>
<dbReference type="WBParaSite" id="maker-uti_cns_0010124-snap-gene-0.3-mRNA-1">
    <property type="protein sequence ID" value="maker-uti_cns_0010124-snap-gene-0.3-mRNA-1"/>
    <property type="gene ID" value="maker-uti_cns_0010124-snap-gene-0.3"/>
</dbReference>
<feature type="domain" description="RanBP2-type" evidence="23">
    <location>
        <begin position="1119"/>
        <end position="1148"/>
    </location>
</feature>
<proteinExistence type="inferred from homology"/>
<evidence type="ECO:0000256" key="20">
    <source>
        <dbReference type="PROSITE-ProRule" id="PRU00322"/>
    </source>
</evidence>
<protein>
    <recommendedName>
        <fullName evidence="17">Nuclear pore complex protein Nup153</fullName>
    </recommendedName>
    <alternativeName>
        <fullName evidence="19">153 kDa nucleoporin</fullName>
    </alternativeName>
    <alternativeName>
        <fullName evidence="18">Nucleoporin Nup153</fullName>
    </alternativeName>
</protein>
<feature type="transmembrane region" description="Helical" evidence="22">
    <location>
        <begin position="94"/>
        <end position="115"/>
    </location>
</feature>
<dbReference type="GO" id="GO:0008270">
    <property type="term" value="F:zinc ion binding"/>
    <property type="evidence" value="ECO:0007669"/>
    <property type="project" value="UniProtKB-KW"/>
</dbReference>
<keyword evidence="5" id="KW-0479">Metal-binding</keyword>
<feature type="compositionally biased region" description="Polar residues" evidence="21">
    <location>
        <begin position="1239"/>
        <end position="1250"/>
    </location>
</feature>
<dbReference type="Gene3D" id="4.10.1060.10">
    <property type="entry name" value="Zinc finger, RanBP2-type"/>
    <property type="match status" value="2"/>
</dbReference>
<dbReference type="Pfam" id="PF00641">
    <property type="entry name" value="Zn_ribbon_RanBP"/>
    <property type="match status" value="1"/>
</dbReference>
<keyword evidence="22" id="KW-0812">Transmembrane</keyword>
<keyword evidence="6" id="KW-0677">Repeat</keyword>
<evidence type="ECO:0000256" key="10">
    <source>
        <dbReference type="ARBA" id="ARBA00022927"/>
    </source>
</evidence>
<evidence type="ECO:0000256" key="16">
    <source>
        <dbReference type="ARBA" id="ARBA00060842"/>
    </source>
</evidence>
<dbReference type="PROSITE" id="PS01358">
    <property type="entry name" value="ZF_RANBP2_1"/>
    <property type="match status" value="2"/>
</dbReference>
<dbReference type="GO" id="GO:0003677">
    <property type="term" value="F:DNA binding"/>
    <property type="evidence" value="ECO:0007669"/>
    <property type="project" value="UniProtKB-KW"/>
</dbReference>
<dbReference type="GO" id="GO:0051028">
    <property type="term" value="P:mRNA transport"/>
    <property type="evidence" value="ECO:0007669"/>
    <property type="project" value="UniProtKB-KW"/>
</dbReference>
<feature type="region of interest" description="Disordered" evidence="21">
    <location>
        <begin position="1477"/>
        <end position="1496"/>
    </location>
</feature>
<feature type="compositionally biased region" description="Polar residues" evidence="21">
    <location>
        <begin position="551"/>
        <end position="565"/>
    </location>
</feature>
<keyword evidence="15" id="KW-0539">Nucleus</keyword>
<feature type="region of interest" description="Disordered" evidence="21">
    <location>
        <begin position="1926"/>
        <end position="1956"/>
    </location>
</feature>
<feature type="region of interest" description="Disordered" evidence="21">
    <location>
        <begin position="809"/>
        <end position="828"/>
    </location>
</feature>
<feature type="domain" description="RanBP2-type" evidence="23">
    <location>
        <begin position="937"/>
        <end position="966"/>
    </location>
</feature>
<evidence type="ECO:0000256" key="12">
    <source>
        <dbReference type="ARBA" id="ARBA00023125"/>
    </source>
</evidence>
<feature type="compositionally biased region" description="Low complexity" evidence="21">
    <location>
        <begin position="1642"/>
        <end position="1661"/>
    </location>
</feature>
<evidence type="ECO:0000256" key="9">
    <source>
        <dbReference type="ARBA" id="ARBA00022833"/>
    </source>
</evidence>
<evidence type="ECO:0000259" key="23">
    <source>
        <dbReference type="PROSITE" id="PS50199"/>
    </source>
</evidence>
<evidence type="ECO:0000256" key="15">
    <source>
        <dbReference type="ARBA" id="ARBA00023242"/>
    </source>
</evidence>
<evidence type="ECO:0000313" key="25">
    <source>
        <dbReference type="WBParaSite" id="maker-uti_cns_0010124-snap-gene-0.3-mRNA-1"/>
    </source>
</evidence>
<feature type="compositionally biased region" description="Polar residues" evidence="21">
    <location>
        <begin position="626"/>
        <end position="646"/>
    </location>
</feature>
<dbReference type="PROSITE" id="PS50199">
    <property type="entry name" value="ZF_RANBP2_2"/>
    <property type="match status" value="4"/>
</dbReference>
<feature type="region of interest" description="Disordered" evidence="21">
    <location>
        <begin position="760"/>
        <end position="793"/>
    </location>
</feature>
<keyword evidence="7 20" id="KW-0863">Zinc-finger</keyword>
<comment type="subcellular location">
    <subcellularLocation>
        <location evidence="2">Nucleus membrane</location>
    </subcellularLocation>
    <subcellularLocation>
        <location evidence="3">Nucleus</location>
        <location evidence="3">Nuclear pore complex</location>
    </subcellularLocation>
</comment>
<keyword evidence="10" id="KW-0653">Protein transport</keyword>
<evidence type="ECO:0000256" key="3">
    <source>
        <dbReference type="ARBA" id="ARBA00004567"/>
    </source>
</evidence>
<evidence type="ECO:0000256" key="2">
    <source>
        <dbReference type="ARBA" id="ARBA00004126"/>
    </source>
</evidence>
<feature type="region of interest" description="Disordered" evidence="21">
    <location>
        <begin position="1642"/>
        <end position="1679"/>
    </location>
</feature>
<evidence type="ECO:0000313" key="24">
    <source>
        <dbReference type="Proteomes" id="UP000095280"/>
    </source>
</evidence>